<gene>
    <name evidence="1" type="ORF">C0Q70_08105</name>
</gene>
<evidence type="ECO:0000313" key="2">
    <source>
        <dbReference type="Proteomes" id="UP000245119"/>
    </source>
</evidence>
<sequence length="199" mass="20675">MLAAKVFRRCSDAGCRCSTCCTNSPSSGDTAPAKASCDEIRRSLESTLLTSVKEVKYKRVFLNMLPGILATYLPTLCDPELSSTTPRGSIPNKQRAPSRRKRAFLFGLNGGFNGGYNGGSNGEGNGEGSNGYSNGYSNGFLFGNGKIKDPGDHPVNGNGLGGLLQLALVGLVNGALNGGGYDEAKMVAMVATVAAPNSR</sequence>
<proteinExistence type="predicted"/>
<comment type="caution">
    <text evidence="1">The sequence shown here is derived from an EMBL/GenBank/DDBJ whole genome shotgun (WGS) entry which is preliminary data.</text>
</comment>
<keyword evidence="2" id="KW-1185">Reference proteome</keyword>
<organism evidence="1 2">
    <name type="scientific">Pomacea canaliculata</name>
    <name type="common">Golden apple snail</name>
    <dbReference type="NCBI Taxonomy" id="400727"/>
    <lineage>
        <taxon>Eukaryota</taxon>
        <taxon>Metazoa</taxon>
        <taxon>Spiralia</taxon>
        <taxon>Lophotrochozoa</taxon>
        <taxon>Mollusca</taxon>
        <taxon>Gastropoda</taxon>
        <taxon>Caenogastropoda</taxon>
        <taxon>Architaenioglossa</taxon>
        <taxon>Ampullarioidea</taxon>
        <taxon>Ampullariidae</taxon>
        <taxon>Pomacea</taxon>
    </lineage>
</organism>
<name>A0A2T7PGZ3_POMCA</name>
<dbReference type="Proteomes" id="UP000245119">
    <property type="component" value="Linkage Group LG4"/>
</dbReference>
<dbReference type="AlphaFoldDB" id="A0A2T7PGZ3"/>
<accession>A0A2T7PGZ3</accession>
<evidence type="ECO:0000313" key="1">
    <source>
        <dbReference type="EMBL" id="PVD32660.1"/>
    </source>
</evidence>
<reference evidence="1 2" key="1">
    <citation type="submission" date="2018-04" db="EMBL/GenBank/DDBJ databases">
        <title>The genome of golden apple snail Pomacea canaliculata provides insight into stress tolerance and invasive adaptation.</title>
        <authorList>
            <person name="Liu C."/>
            <person name="Liu B."/>
            <person name="Ren Y."/>
            <person name="Zhang Y."/>
            <person name="Wang H."/>
            <person name="Li S."/>
            <person name="Jiang F."/>
            <person name="Yin L."/>
            <person name="Zhang G."/>
            <person name="Qian W."/>
            <person name="Fan W."/>
        </authorList>
    </citation>
    <scope>NUCLEOTIDE SEQUENCE [LARGE SCALE GENOMIC DNA]</scope>
    <source>
        <strain evidence="1">SZHN2017</strain>
        <tissue evidence="1">Muscle</tissue>
    </source>
</reference>
<dbReference type="EMBL" id="PZQS01000004">
    <property type="protein sequence ID" value="PVD32660.1"/>
    <property type="molecule type" value="Genomic_DNA"/>
</dbReference>
<protein>
    <submittedName>
        <fullName evidence="1">Uncharacterized protein</fullName>
    </submittedName>
</protein>